<dbReference type="Proteomes" id="UP000509346">
    <property type="component" value="Chromosome"/>
</dbReference>
<sequence>MKTESASSPPTSDELIVPLTGESDTCYLCENEATHVGQIAVSPFAAEVGLCEGCYLREVADVPTSIDPTGTRNHKKITYSDGSICFTYETDDGYYSVTKCPFFGIWDVDGPFDLPNAHVRGDTTVEDIPATAIPAAAGNTIEITGVRVLPSHDGSDGSFTAICPECGTESEKPTENEAWAVAKQHNESIHDGEAVAGVPRNQISE</sequence>
<dbReference type="RefSeq" id="WP_179922713.1">
    <property type="nucleotide sequence ID" value="NZ_CP058909.1"/>
</dbReference>
<gene>
    <name evidence="3" type="ORF">HZS54_11770</name>
</gene>
<evidence type="ECO:0000313" key="3">
    <source>
        <dbReference type="EMBL" id="QLH82245.1"/>
    </source>
</evidence>
<evidence type="ECO:0000259" key="2">
    <source>
        <dbReference type="Pfam" id="PF26476"/>
    </source>
</evidence>
<accession>A0A7D5PB70</accession>
<proteinExistence type="predicted"/>
<dbReference type="GeneID" id="56083277"/>
<feature type="region of interest" description="Disordered" evidence="1">
    <location>
        <begin position="186"/>
        <end position="205"/>
    </location>
</feature>
<dbReference type="Pfam" id="PF26476">
    <property type="entry name" value="DUF8149"/>
    <property type="match status" value="1"/>
</dbReference>
<evidence type="ECO:0000313" key="4">
    <source>
        <dbReference type="Proteomes" id="UP000509346"/>
    </source>
</evidence>
<dbReference type="EMBL" id="CP058909">
    <property type="protein sequence ID" value="QLH82245.1"/>
    <property type="molecule type" value="Genomic_DNA"/>
</dbReference>
<protein>
    <recommendedName>
        <fullName evidence="2">DUF8149 domain-containing protein</fullName>
    </recommendedName>
</protein>
<organism evidence="3 4">
    <name type="scientific">Halosimplex pelagicum</name>
    <dbReference type="NCBI Taxonomy" id="869886"/>
    <lineage>
        <taxon>Archaea</taxon>
        <taxon>Methanobacteriati</taxon>
        <taxon>Methanobacteriota</taxon>
        <taxon>Stenosarchaea group</taxon>
        <taxon>Halobacteria</taxon>
        <taxon>Halobacteriales</taxon>
        <taxon>Haloarculaceae</taxon>
        <taxon>Halosimplex</taxon>
    </lineage>
</organism>
<dbReference type="KEGG" id="hpel:HZS54_11770"/>
<dbReference type="AlphaFoldDB" id="A0A7D5PB70"/>
<reference evidence="3 4" key="1">
    <citation type="submission" date="2020-07" db="EMBL/GenBank/DDBJ databases">
        <title>Halosimplex litoreum sp. nov. and Halosimplex rubrum sp. nov., isolated from different salt environments.</title>
        <authorList>
            <person name="Cui H."/>
        </authorList>
    </citation>
    <scope>NUCLEOTIDE SEQUENCE [LARGE SCALE GENOMIC DNA]</scope>
    <source>
        <strain evidence="3 4">R2</strain>
    </source>
</reference>
<keyword evidence="4" id="KW-1185">Reference proteome</keyword>
<dbReference type="InterPro" id="IPR058462">
    <property type="entry name" value="DUF8149"/>
</dbReference>
<evidence type="ECO:0000256" key="1">
    <source>
        <dbReference type="SAM" id="MobiDB-lite"/>
    </source>
</evidence>
<name>A0A7D5PB70_9EURY</name>
<feature type="domain" description="DUF8149" evidence="2">
    <location>
        <begin position="159"/>
        <end position="198"/>
    </location>
</feature>